<dbReference type="InterPro" id="IPR044536">
    <property type="entry name" value="PEX7"/>
</dbReference>
<evidence type="ECO:0000256" key="5">
    <source>
        <dbReference type="ARBA" id="ARBA00022574"/>
    </source>
</evidence>
<dbReference type="GeneID" id="28977140"/>
<keyword evidence="5 11" id="KW-0853">WD repeat</keyword>
<accession>A0A194S3F6</accession>
<keyword evidence="8" id="KW-0576">Peroxisome</keyword>
<evidence type="ECO:0000256" key="3">
    <source>
        <dbReference type="ARBA" id="ARBA00022448"/>
    </source>
</evidence>
<reference evidence="12 13" key="1">
    <citation type="journal article" date="2015" name="Front. Microbiol.">
        <title>Genome sequence of the plant growth promoting endophytic yeast Rhodotorula graminis WP1.</title>
        <authorList>
            <person name="Firrincieli A."/>
            <person name="Otillar R."/>
            <person name="Salamov A."/>
            <person name="Schmutz J."/>
            <person name="Khan Z."/>
            <person name="Redman R.S."/>
            <person name="Fleck N.D."/>
            <person name="Lindquist E."/>
            <person name="Grigoriev I.V."/>
            <person name="Doty S.L."/>
        </authorList>
    </citation>
    <scope>NUCLEOTIDE SEQUENCE [LARGE SCALE GENOMIC DNA]</scope>
    <source>
        <strain evidence="12 13">WP1</strain>
    </source>
</reference>
<keyword evidence="6" id="KW-0677">Repeat</keyword>
<dbReference type="Pfam" id="PF00400">
    <property type="entry name" value="WD40"/>
    <property type="match status" value="5"/>
</dbReference>
<evidence type="ECO:0000256" key="8">
    <source>
        <dbReference type="ARBA" id="ARBA00023140"/>
    </source>
</evidence>
<evidence type="ECO:0000256" key="1">
    <source>
        <dbReference type="ARBA" id="ARBA00004253"/>
    </source>
</evidence>
<comment type="similarity">
    <text evidence="9">Belongs to the WD repeat peroxin-7 family.</text>
</comment>
<dbReference type="AlphaFoldDB" id="A0A194S3F6"/>
<evidence type="ECO:0000256" key="11">
    <source>
        <dbReference type="PROSITE-ProRule" id="PRU00221"/>
    </source>
</evidence>
<dbReference type="PANTHER" id="PTHR46027">
    <property type="entry name" value="PEROXISOMAL TARGETING SIGNAL 2 RECEPTOR"/>
    <property type="match status" value="1"/>
</dbReference>
<name>A0A194S3F6_RHOGW</name>
<dbReference type="InterPro" id="IPR019775">
    <property type="entry name" value="WD40_repeat_CS"/>
</dbReference>
<feature type="repeat" description="WD" evidence="11">
    <location>
        <begin position="110"/>
        <end position="152"/>
    </location>
</feature>
<dbReference type="GO" id="GO:0005829">
    <property type="term" value="C:cytosol"/>
    <property type="evidence" value="ECO:0007669"/>
    <property type="project" value="UniProtKB-SubCell"/>
</dbReference>
<feature type="repeat" description="WD" evidence="11">
    <location>
        <begin position="153"/>
        <end position="195"/>
    </location>
</feature>
<dbReference type="GO" id="GO:0016558">
    <property type="term" value="P:protein import into peroxisome matrix"/>
    <property type="evidence" value="ECO:0007669"/>
    <property type="project" value="InterPro"/>
</dbReference>
<dbReference type="GO" id="GO:0005053">
    <property type="term" value="F:peroxisome matrix targeting signal-2 binding"/>
    <property type="evidence" value="ECO:0007669"/>
    <property type="project" value="InterPro"/>
</dbReference>
<proteinExistence type="inferred from homology"/>
<sequence>MALPAQPPFKRLRTDGYANYSIAFSPFYPNKLALAGAANFGLVGNGRLSVVTQDAPPPQGLALEKAFDTQDGLYDLAWSECHENQIATGSGDGSVKLWDVMVNDFPVRKWHEHQREVFSVDWSNVQKELFCTSSWDGTIKIWTPDRQSSLQTIPAHGACVYAALFSPSQPSLIASCSSDGTLKLWDTRTPLAPSTPAAPGQPALATPQLALPVHPGSEVLDLDFNKYAPHLVATSSVDRSVKVSDLRAAATPSPGSGPGAGAPFLQPNATVATLLGHEYAVRRVAWSPHSSALVATASYDMTARVWSVPAAAAGGGGVGPGAGAGASTFSAQGGMGARIERVWDRHTEFVVGAAWSLWEEGVVASCSWDQEVHLWR</sequence>
<evidence type="ECO:0000313" key="13">
    <source>
        <dbReference type="Proteomes" id="UP000053890"/>
    </source>
</evidence>
<gene>
    <name evidence="12" type="ORF">RHOBADRAFT_53149</name>
</gene>
<dbReference type="Proteomes" id="UP000053890">
    <property type="component" value="Unassembled WGS sequence"/>
</dbReference>
<dbReference type="PRINTS" id="PR00320">
    <property type="entry name" value="GPROTEINBRPT"/>
</dbReference>
<dbReference type="InterPro" id="IPR001680">
    <property type="entry name" value="WD40_rpt"/>
</dbReference>
<comment type="subcellular location">
    <subcellularLocation>
        <location evidence="2">Cytoplasm</location>
        <location evidence="2">Cytosol</location>
    </subcellularLocation>
    <subcellularLocation>
        <location evidence="1">Peroxisome matrix</location>
    </subcellularLocation>
</comment>
<evidence type="ECO:0000256" key="7">
    <source>
        <dbReference type="ARBA" id="ARBA00022927"/>
    </source>
</evidence>
<evidence type="ECO:0000313" key="12">
    <source>
        <dbReference type="EMBL" id="KPV75122.1"/>
    </source>
</evidence>
<dbReference type="PROSITE" id="PS00678">
    <property type="entry name" value="WD_REPEATS_1"/>
    <property type="match status" value="2"/>
</dbReference>
<dbReference type="EMBL" id="KQ474078">
    <property type="protein sequence ID" value="KPV75122.1"/>
    <property type="molecule type" value="Genomic_DNA"/>
</dbReference>
<dbReference type="SMART" id="SM00320">
    <property type="entry name" value="WD40"/>
    <property type="match status" value="6"/>
</dbReference>
<keyword evidence="7" id="KW-0653">Protein transport</keyword>
<evidence type="ECO:0000256" key="10">
    <source>
        <dbReference type="ARBA" id="ARBA00032565"/>
    </source>
</evidence>
<evidence type="ECO:0000256" key="9">
    <source>
        <dbReference type="ARBA" id="ARBA00024017"/>
    </source>
</evidence>
<evidence type="ECO:0000256" key="6">
    <source>
        <dbReference type="ARBA" id="ARBA00022737"/>
    </source>
</evidence>
<keyword evidence="13" id="KW-1185">Reference proteome</keyword>
<dbReference type="InterPro" id="IPR020472">
    <property type="entry name" value="WD40_PAC1"/>
</dbReference>
<dbReference type="OMA" id="FAVHWNL"/>
<feature type="repeat" description="WD" evidence="11">
    <location>
        <begin position="86"/>
        <end position="100"/>
    </location>
</feature>
<dbReference type="STRING" id="578459.A0A194S3F6"/>
<dbReference type="InterPro" id="IPR015943">
    <property type="entry name" value="WD40/YVTN_repeat-like_dom_sf"/>
</dbReference>
<evidence type="ECO:0000256" key="4">
    <source>
        <dbReference type="ARBA" id="ARBA00022490"/>
    </source>
</evidence>
<keyword evidence="3" id="KW-0813">Transport</keyword>
<evidence type="ECO:0000256" key="2">
    <source>
        <dbReference type="ARBA" id="ARBA00004514"/>
    </source>
</evidence>
<dbReference type="Gene3D" id="2.130.10.10">
    <property type="entry name" value="YVTN repeat-like/Quinoprotein amine dehydrogenase"/>
    <property type="match status" value="1"/>
</dbReference>
<dbReference type="GO" id="GO:0005782">
    <property type="term" value="C:peroxisomal matrix"/>
    <property type="evidence" value="ECO:0007669"/>
    <property type="project" value="UniProtKB-SubCell"/>
</dbReference>
<dbReference type="OrthoDB" id="273771at2759"/>
<dbReference type="PROSITE" id="PS50294">
    <property type="entry name" value="WD_REPEATS_REGION"/>
    <property type="match status" value="2"/>
</dbReference>
<protein>
    <recommendedName>
        <fullName evidence="10">Peroxin-7</fullName>
    </recommendedName>
</protein>
<dbReference type="InterPro" id="IPR036322">
    <property type="entry name" value="WD40_repeat_dom_sf"/>
</dbReference>
<feature type="repeat" description="WD" evidence="11">
    <location>
        <begin position="274"/>
        <end position="308"/>
    </location>
</feature>
<organism evidence="12 13">
    <name type="scientific">Rhodotorula graminis (strain WP1)</name>
    <dbReference type="NCBI Taxonomy" id="578459"/>
    <lineage>
        <taxon>Eukaryota</taxon>
        <taxon>Fungi</taxon>
        <taxon>Dikarya</taxon>
        <taxon>Basidiomycota</taxon>
        <taxon>Pucciniomycotina</taxon>
        <taxon>Microbotryomycetes</taxon>
        <taxon>Sporidiobolales</taxon>
        <taxon>Sporidiobolaceae</taxon>
        <taxon>Rhodotorula</taxon>
    </lineage>
</organism>
<dbReference type="PROSITE" id="PS50082">
    <property type="entry name" value="WD_REPEATS_2"/>
    <property type="match status" value="4"/>
</dbReference>
<dbReference type="RefSeq" id="XP_018271171.1">
    <property type="nucleotide sequence ID" value="XM_018416692.1"/>
</dbReference>
<dbReference type="SUPFAM" id="SSF50978">
    <property type="entry name" value="WD40 repeat-like"/>
    <property type="match status" value="1"/>
</dbReference>
<keyword evidence="4" id="KW-0963">Cytoplasm</keyword>
<dbReference type="PANTHER" id="PTHR46027:SF1">
    <property type="entry name" value="PEROXISOMAL TARGETING SIGNAL 2 RECEPTOR"/>
    <property type="match status" value="1"/>
</dbReference>